<evidence type="ECO:0000313" key="3">
    <source>
        <dbReference type="Proteomes" id="UP000602759"/>
    </source>
</evidence>
<dbReference type="RefSeq" id="WP_190992775.1">
    <property type="nucleotide sequence ID" value="NZ_JACOIK010000002.1"/>
</dbReference>
<accession>A0ABR7YKA0</accession>
<name>A0ABR7YKA0_9SPHI</name>
<gene>
    <name evidence="2" type="ORF">H8B06_02860</name>
</gene>
<protein>
    <recommendedName>
        <fullName evidence="4">Capsule assembly protein Wzi</fullName>
    </recommendedName>
</protein>
<evidence type="ECO:0008006" key="4">
    <source>
        <dbReference type="Google" id="ProtNLM"/>
    </source>
</evidence>
<organism evidence="2 3">
    <name type="scientific">Sphingobacterium micropteri</name>
    <dbReference type="NCBI Taxonomy" id="2763501"/>
    <lineage>
        <taxon>Bacteria</taxon>
        <taxon>Pseudomonadati</taxon>
        <taxon>Bacteroidota</taxon>
        <taxon>Sphingobacteriia</taxon>
        <taxon>Sphingobacteriales</taxon>
        <taxon>Sphingobacteriaceae</taxon>
        <taxon>Sphingobacterium</taxon>
    </lineage>
</organism>
<reference evidence="2 3" key="1">
    <citation type="submission" date="2020-08" db="EMBL/GenBank/DDBJ databases">
        <title>Sphingobacterium sp. DN00404 isolated from aquaculture water.</title>
        <authorList>
            <person name="Zhang M."/>
        </authorList>
    </citation>
    <scope>NUCLEOTIDE SEQUENCE [LARGE SCALE GENOMIC DNA]</scope>
    <source>
        <strain evidence="2 3">DN00404</strain>
    </source>
</reference>
<dbReference type="Proteomes" id="UP000602759">
    <property type="component" value="Unassembled WGS sequence"/>
</dbReference>
<dbReference type="InterPro" id="IPR038636">
    <property type="entry name" value="Wzi_sf"/>
</dbReference>
<keyword evidence="3" id="KW-1185">Reference proteome</keyword>
<keyword evidence="1" id="KW-0732">Signal</keyword>
<evidence type="ECO:0000256" key="1">
    <source>
        <dbReference type="SAM" id="SignalP"/>
    </source>
</evidence>
<sequence length="520" mass="58535">MKKTKSFLLGILLCYSTSLLFGTKLCAQTDTLRQYIDVSLLAGYTSNDVVPFWMRSNQFGSIPLDGTSGGLLLRAAKNYILQGEWTEHASKNVSPWDWGYGAEVRTNVGHKAQLQLIDAHAKVRYKMFEAKLGRTKDVMGLNGDTVLSSGNFAVSGNALGVPVLDIRIPEYYRLPWVGGLFSFKGNFANGYMGKMPINPDAFRTSSIGEKLPTLLHQKSLYGRLGKSHWRINLYGGINHQVQWGSEKAVYGDVYTLNNLETLWYVFWGKPYGGGDIPIPRSKLGNQQGSIDLGFSYDWDQVQLMAYRQNVYEVGAIAKLANIADGLNGITLTNKQYNKTHKNWDWQKLLFEFFYSKDQAGYPWSKPTASGDEDYYNNYYYTEGWSYKKQGVGTPLIVPAHTVREGQAHDPVDYFISNRVVAGHFGLRGRLYQWNVLSKLTFARHYGTFATSIYGKSTGREFHTPHEETFIPVSQFSAFVDAERALRNNFFLGIRIAVDQGQLLDNSVGGQVSLRKSFGKL</sequence>
<feature type="chain" id="PRO_5045125123" description="Capsule assembly protein Wzi" evidence="1">
    <location>
        <begin position="22"/>
        <end position="520"/>
    </location>
</feature>
<feature type="signal peptide" evidence="1">
    <location>
        <begin position="1"/>
        <end position="21"/>
    </location>
</feature>
<dbReference type="EMBL" id="JACOIK010000002">
    <property type="protein sequence ID" value="MBD1431753.1"/>
    <property type="molecule type" value="Genomic_DNA"/>
</dbReference>
<proteinExistence type="predicted"/>
<evidence type="ECO:0000313" key="2">
    <source>
        <dbReference type="EMBL" id="MBD1431753.1"/>
    </source>
</evidence>
<dbReference type="Gene3D" id="2.40.160.130">
    <property type="entry name" value="Capsule assembly protein Wzi"/>
    <property type="match status" value="1"/>
</dbReference>
<comment type="caution">
    <text evidence="2">The sequence shown here is derived from an EMBL/GenBank/DDBJ whole genome shotgun (WGS) entry which is preliminary data.</text>
</comment>